<keyword evidence="2" id="KW-1185">Reference proteome</keyword>
<accession>A0A0E0QK85</accession>
<dbReference type="AlphaFoldDB" id="A0A0E0QK85"/>
<name>A0A0E0QK85_ORYRU</name>
<reference evidence="1" key="2">
    <citation type="submission" date="2015-06" db="UniProtKB">
        <authorList>
            <consortium name="EnsemblPlants"/>
        </authorList>
    </citation>
    <scope>IDENTIFICATION</scope>
</reference>
<dbReference type="Proteomes" id="UP000008022">
    <property type="component" value="Unassembled WGS sequence"/>
</dbReference>
<evidence type="ECO:0000313" key="1">
    <source>
        <dbReference type="EnsemblPlants" id="ORUFI08G20100.1"/>
    </source>
</evidence>
<dbReference type="Gramene" id="ORUFI08G20100.1">
    <property type="protein sequence ID" value="ORUFI08G20100.1"/>
    <property type="gene ID" value="ORUFI08G20100"/>
</dbReference>
<reference evidence="2" key="1">
    <citation type="submission" date="2013-06" db="EMBL/GenBank/DDBJ databases">
        <authorList>
            <person name="Zhao Q."/>
        </authorList>
    </citation>
    <scope>NUCLEOTIDE SEQUENCE</scope>
    <source>
        <strain evidence="2">cv. W1943</strain>
    </source>
</reference>
<dbReference type="HOGENOM" id="CLU_2709149_0_0_1"/>
<protein>
    <submittedName>
        <fullName evidence="1">Uncharacterized protein</fullName>
    </submittedName>
</protein>
<proteinExistence type="predicted"/>
<organism evidence="1 2">
    <name type="scientific">Oryza rufipogon</name>
    <name type="common">Brownbeard rice</name>
    <name type="synonym">Asian wild rice</name>
    <dbReference type="NCBI Taxonomy" id="4529"/>
    <lineage>
        <taxon>Eukaryota</taxon>
        <taxon>Viridiplantae</taxon>
        <taxon>Streptophyta</taxon>
        <taxon>Embryophyta</taxon>
        <taxon>Tracheophyta</taxon>
        <taxon>Spermatophyta</taxon>
        <taxon>Magnoliopsida</taxon>
        <taxon>Liliopsida</taxon>
        <taxon>Poales</taxon>
        <taxon>Poaceae</taxon>
        <taxon>BOP clade</taxon>
        <taxon>Oryzoideae</taxon>
        <taxon>Oryzeae</taxon>
        <taxon>Oryzinae</taxon>
        <taxon>Oryza</taxon>
    </lineage>
</organism>
<sequence>MARPAGLSPAATQRHWVHHNTPKLLRPFVLSEPGPSVDGPPMNAIILAPDPGTQTPNRLAATLNAVPVHLDAR</sequence>
<dbReference type="EnsemblPlants" id="ORUFI08G20100.1">
    <property type="protein sequence ID" value="ORUFI08G20100.1"/>
    <property type="gene ID" value="ORUFI08G20100"/>
</dbReference>
<evidence type="ECO:0000313" key="2">
    <source>
        <dbReference type="Proteomes" id="UP000008022"/>
    </source>
</evidence>